<name>A0ABU2S8U1_9ACTN</name>
<dbReference type="InterPro" id="IPR006439">
    <property type="entry name" value="HAD-SF_hydro_IA"/>
</dbReference>
<keyword evidence="2" id="KW-1185">Reference proteome</keyword>
<accession>A0ABU2S8U1</accession>
<dbReference type="Proteomes" id="UP001183615">
    <property type="component" value="Unassembled WGS sequence"/>
</dbReference>
<dbReference type="PANTHER" id="PTHR43611:SF3">
    <property type="entry name" value="FLAVIN MONONUCLEOTIDE HYDROLASE 1, CHLOROPLATIC"/>
    <property type="match status" value="1"/>
</dbReference>
<dbReference type="NCBIfam" id="TIGR01509">
    <property type="entry name" value="HAD-SF-IA-v3"/>
    <property type="match status" value="1"/>
</dbReference>
<protein>
    <submittedName>
        <fullName evidence="1">HAD family hydrolase</fullName>
    </submittedName>
</protein>
<dbReference type="PANTHER" id="PTHR43611">
    <property type="entry name" value="ALPHA-D-GLUCOSE 1-PHOSPHATE PHOSPHATASE"/>
    <property type="match status" value="1"/>
</dbReference>
<sequence length="241" mass="24872">MFDAVLCDIDGVLRIWDPAAMTDLDLAYGLPPGALAGAAFRPDLLLPAVTGAVADGEWRAAVAADLAAACGGAERARALVAEWSAVGARVDREVAALLARVRRRVPVVLVSNATTRLEADLTALGLATADAGSVDGMVGVGGVDATGGAAPVVCDAVVNSSRIGVAKPDPRVYRLAAERAGVEVTRCLFVDDTEGHVAAAREVGMTGLHYRRVAQLREALHPLVQMAAIRDKGLGHHSEEG</sequence>
<dbReference type="InterPro" id="IPR036412">
    <property type="entry name" value="HAD-like_sf"/>
</dbReference>
<dbReference type="EMBL" id="JAVREV010000013">
    <property type="protein sequence ID" value="MDT0445403.1"/>
    <property type="molecule type" value="Genomic_DNA"/>
</dbReference>
<dbReference type="Gene3D" id="3.40.50.1000">
    <property type="entry name" value="HAD superfamily/HAD-like"/>
    <property type="match status" value="1"/>
</dbReference>
<proteinExistence type="predicted"/>
<gene>
    <name evidence="1" type="ORF">RM779_22790</name>
</gene>
<dbReference type="InterPro" id="IPR023214">
    <property type="entry name" value="HAD_sf"/>
</dbReference>
<dbReference type="Pfam" id="PF00702">
    <property type="entry name" value="Hydrolase"/>
    <property type="match status" value="1"/>
</dbReference>
<comment type="caution">
    <text evidence="1">The sequence shown here is derived from an EMBL/GenBank/DDBJ whole genome shotgun (WGS) entry which is preliminary data.</text>
</comment>
<dbReference type="SUPFAM" id="SSF56784">
    <property type="entry name" value="HAD-like"/>
    <property type="match status" value="1"/>
</dbReference>
<dbReference type="GO" id="GO:0016787">
    <property type="term" value="F:hydrolase activity"/>
    <property type="evidence" value="ECO:0007669"/>
    <property type="project" value="UniProtKB-KW"/>
</dbReference>
<organism evidence="1 2">
    <name type="scientific">Streptomyces johnsoniae</name>
    <dbReference type="NCBI Taxonomy" id="3075532"/>
    <lineage>
        <taxon>Bacteria</taxon>
        <taxon>Bacillati</taxon>
        <taxon>Actinomycetota</taxon>
        <taxon>Actinomycetes</taxon>
        <taxon>Kitasatosporales</taxon>
        <taxon>Streptomycetaceae</taxon>
        <taxon>Streptomyces</taxon>
    </lineage>
</organism>
<dbReference type="PRINTS" id="PR00413">
    <property type="entry name" value="HADHALOGNASE"/>
</dbReference>
<reference evidence="2" key="1">
    <citation type="submission" date="2023-07" db="EMBL/GenBank/DDBJ databases">
        <title>30 novel species of actinomycetes from the DSMZ collection.</title>
        <authorList>
            <person name="Nouioui I."/>
        </authorList>
    </citation>
    <scope>NUCLEOTIDE SEQUENCE [LARGE SCALE GENOMIC DNA]</scope>
    <source>
        <strain evidence="2">DSM 41886</strain>
    </source>
</reference>
<keyword evidence="1" id="KW-0378">Hydrolase</keyword>
<evidence type="ECO:0000313" key="1">
    <source>
        <dbReference type="EMBL" id="MDT0445403.1"/>
    </source>
</evidence>
<dbReference type="RefSeq" id="WP_311619607.1">
    <property type="nucleotide sequence ID" value="NZ_JAVREV010000013.1"/>
</dbReference>
<evidence type="ECO:0000313" key="2">
    <source>
        <dbReference type="Proteomes" id="UP001183615"/>
    </source>
</evidence>